<protein>
    <submittedName>
        <fullName evidence="2">Predicted protein</fullName>
    </submittedName>
</protein>
<organism evidence="2 3">
    <name type="scientific">Streptomyces viridosporus (strain ATCC 14672 / DSM 40746 / JCM 4963 / KCTC 9882 / NRRL B-12104 / FH 1290)</name>
    <name type="common">Streptomyces ghanaensis</name>
    <dbReference type="NCBI Taxonomy" id="566461"/>
    <lineage>
        <taxon>Bacteria</taxon>
        <taxon>Bacillati</taxon>
        <taxon>Actinomycetota</taxon>
        <taxon>Actinomycetes</taxon>
        <taxon>Kitasatosporales</taxon>
        <taxon>Streptomycetaceae</taxon>
        <taxon>Streptomyces</taxon>
    </lineage>
</organism>
<reference evidence="3" key="1">
    <citation type="submission" date="2008-12" db="EMBL/GenBank/DDBJ databases">
        <title>Annotation of Streptomyces ghanaensis ATCC 14672.</title>
        <authorList>
            <consortium name="The Broad Institute Genome Sequencing Platform"/>
            <consortium name="Broad Institute Microbial Sequencing Center"/>
            <person name="Fischbach M."/>
            <person name="Ward D."/>
            <person name="Young S."/>
            <person name="Kodira C.D."/>
            <person name="Zeng Q."/>
            <person name="Koehrsen M."/>
            <person name="Godfrey P."/>
            <person name="Alvarado L."/>
            <person name="Berlin A.M."/>
            <person name="Borenstein D."/>
            <person name="Chen Z."/>
            <person name="Engels R."/>
            <person name="Freedman E."/>
            <person name="Gellesch M."/>
            <person name="Goldberg J."/>
            <person name="Griggs A."/>
            <person name="Gujja S."/>
            <person name="Heiman D.I."/>
            <person name="Hepburn T.A."/>
            <person name="Howarth C."/>
            <person name="Jen D."/>
            <person name="Larson L."/>
            <person name="Lewis B."/>
            <person name="Mehta T."/>
            <person name="Park D."/>
            <person name="Pearson M."/>
            <person name="Roberts A."/>
            <person name="Saif S."/>
            <person name="Shea T.D."/>
            <person name="Shenoy N."/>
            <person name="Sisk P."/>
            <person name="Stolte C."/>
            <person name="Sykes S.N."/>
            <person name="Walk T."/>
            <person name="White J."/>
            <person name="Yandava C."/>
            <person name="Straight P."/>
            <person name="Clardy J."/>
            <person name="Hung D."/>
            <person name="Kolter R."/>
            <person name="Mekalanos J."/>
            <person name="Walker S."/>
            <person name="Walsh C.T."/>
            <person name="Wieland B.L.C."/>
            <person name="Ilzarbe M."/>
            <person name="Galagan J."/>
            <person name="Nusbaum C."/>
            <person name="Birren B."/>
        </authorList>
    </citation>
    <scope>NUCLEOTIDE SEQUENCE [LARGE SCALE GENOMIC DNA]</scope>
    <source>
        <strain evidence="3">ATCC 14672 / DSM 40746 / JCM 4963 / KCTC 9882 / NRRL B-12104 / FH 1290</strain>
    </source>
</reference>
<name>D5ZZ70_STRV1</name>
<feature type="compositionally biased region" description="Basic residues" evidence="1">
    <location>
        <begin position="99"/>
        <end position="108"/>
    </location>
</feature>
<sequence>MRIPVTSRARRAPSCPVVTECALCRTSNFAPWFCTHTAHDGPPARSDSLGAVISAIPRGDMDVSAVRPESTDDNRDRAAAAGPHGRDGTRRAPGTRCVPRGRRTRRAASHPSDTSGSAERPPLVSPCGIASTQTGHPVSYHRTTGSETVLPSTSRNGARQEPEDHADQAGRSQGRAAREGRPGS</sequence>
<accession>D5ZZ70</accession>
<feature type="compositionally biased region" description="Basic and acidic residues" evidence="1">
    <location>
        <begin position="69"/>
        <end position="90"/>
    </location>
</feature>
<evidence type="ECO:0000313" key="2">
    <source>
        <dbReference type="EMBL" id="EFE69138.2"/>
    </source>
</evidence>
<dbReference type="Proteomes" id="UP000003824">
    <property type="component" value="Unassembled WGS sequence"/>
</dbReference>
<dbReference type="AlphaFoldDB" id="D5ZZ70"/>
<dbReference type="EMBL" id="DS999641">
    <property type="protein sequence ID" value="EFE69138.2"/>
    <property type="molecule type" value="Genomic_DNA"/>
</dbReference>
<evidence type="ECO:0000313" key="3">
    <source>
        <dbReference type="Proteomes" id="UP000003824"/>
    </source>
</evidence>
<gene>
    <name evidence="2" type="ORF">SSFG_04380</name>
</gene>
<feature type="compositionally biased region" description="Polar residues" evidence="1">
    <location>
        <begin position="130"/>
        <end position="157"/>
    </location>
</feature>
<feature type="compositionally biased region" description="Basic and acidic residues" evidence="1">
    <location>
        <begin position="158"/>
        <end position="168"/>
    </location>
</feature>
<feature type="region of interest" description="Disordered" evidence="1">
    <location>
        <begin position="60"/>
        <end position="184"/>
    </location>
</feature>
<proteinExistence type="predicted"/>
<evidence type="ECO:0000256" key="1">
    <source>
        <dbReference type="SAM" id="MobiDB-lite"/>
    </source>
</evidence>